<dbReference type="EMBL" id="AASDFP010000038">
    <property type="protein sequence ID" value="EFB2193972.1"/>
    <property type="molecule type" value="Genomic_DNA"/>
</dbReference>
<gene>
    <name evidence="2" type="ORF">FIJ20_17420</name>
</gene>
<dbReference type="InterPro" id="IPR053802">
    <property type="entry name" value="DUF6950"/>
</dbReference>
<proteinExistence type="predicted"/>
<feature type="domain" description="DUF6950" evidence="1">
    <location>
        <begin position="12"/>
        <end position="108"/>
    </location>
</feature>
<evidence type="ECO:0000313" key="2">
    <source>
        <dbReference type="EMBL" id="EFB2193972.1"/>
    </source>
</evidence>
<reference evidence="2 3" key="1">
    <citation type="submission" date="2019-06" db="EMBL/GenBank/DDBJ databases">
        <authorList>
            <consortium name="NARMS: The National Antimicrobial Resistance Monitoring System"/>
        </authorList>
    </citation>
    <scope>NUCLEOTIDE SEQUENCE [LARGE SCALE GENOMIC DNA]</scope>
    <source>
        <strain evidence="2 3">FSIS11921886</strain>
    </source>
</reference>
<evidence type="ECO:0000313" key="3">
    <source>
        <dbReference type="Proteomes" id="UP000519859"/>
    </source>
</evidence>
<dbReference type="AlphaFoldDB" id="A0A8S7CRR1"/>
<dbReference type="Pfam" id="PF22262">
    <property type="entry name" value="DUF6950"/>
    <property type="match status" value="1"/>
</dbReference>
<comment type="caution">
    <text evidence="2">The sequence shown here is derived from an EMBL/GenBank/DDBJ whole genome shotgun (WGS) entry which is preliminary data.</text>
</comment>
<protein>
    <submittedName>
        <fullName evidence="2">Ornithine carbamoyltransferase</fullName>
    </submittedName>
</protein>
<dbReference type="Proteomes" id="UP000519859">
    <property type="component" value="Unassembled WGS sequence"/>
</dbReference>
<evidence type="ECO:0000259" key="1">
    <source>
        <dbReference type="Pfam" id="PF22262"/>
    </source>
</evidence>
<organism evidence="2 3">
    <name type="scientific">Escherichia coli</name>
    <dbReference type="NCBI Taxonomy" id="562"/>
    <lineage>
        <taxon>Bacteria</taxon>
        <taxon>Pseudomonadati</taxon>
        <taxon>Pseudomonadota</taxon>
        <taxon>Gammaproteobacteria</taxon>
        <taxon>Enterobacterales</taxon>
        <taxon>Enterobacteriaceae</taxon>
        <taxon>Escherichia</taxon>
    </lineage>
</organism>
<accession>A0A8S7CRR1</accession>
<name>A0A8S7CRR1_ECOLX</name>
<sequence>MEIQIMDVYEICKNAIEQPYQYGQNDCNILVLKVLDLRAGTDWSIIADYDSLLSGVKQLNELGFESTQDIVLQYSDEVTHQIDGDIWLSEDNPLNMGVVISNRMIGIDIDDEEHKEFKLIPLPENGKYYRVRKI</sequence>